<organism evidence="2 3">
    <name type="scientific">Myxococcus xanthus (strain DK1622)</name>
    <dbReference type="NCBI Taxonomy" id="246197"/>
    <lineage>
        <taxon>Bacteria</taxon>
        <taxon>Pseudomonadati</taxon>
        <taxon>Myxococcota</taxon>
        <taxon>Myxococcia</taxon>
        <taxon>Myxococcales</taxon>
        <taxon>Cystobacterineae</taxon>
        <taxon>Myxococcaceae</taxon>
        <taxon>Myxococcus</taxon>
    </lineage>
</organism>
<evidence type="ECO:0000256" key="1">
    <source>
        <dbReference type="SAM" id="MobiDB-lite"/>
    </source>
</evidence>
<dbReference type="STRING" id="246197.MXAN_6537"/>
<dbReference type="Gene3D" id="1.25.40.10">
    <property type="entry name" value="Tetratricopeptide repeat domain"/>
    <property type="match status" value="1"/>
</dbReference>
<name>Q1CY64_MYXXD</name>
<dbReference type="KEGG" id="mxa:MXAN_6537"/>
<dbReference type="InterPro" id="IPR011990">
    <property type="entry name" value="TPR-like_helical_dom_sf"/>
</dbReference>
<evidence type="ECO:0000313" key="2">
    <source>
        <dbReference type="EMBL" id="ABF91370.1"/>
    </source>
</evidence>
<protein>
    <submittedName>
        <fullName evidence="2">Lipoprotein</fullName>
    </submittedName>
</protein>
<dbReference type="EMBL" id="CP000113">
    <property type="protein sequence ID" value="ABF91370.1"/>
    <property type="molecule type" value="Genomic_DNA"/>
</dbReference>
<proteinExistence type="predicted"/>
<keyword evidence="2" id="KW-0449">Lipoprotein</keyword>
<evidence type="ECO:0000313" key="3">
    <source>
        <dbReference type="Proteomes" id="UP000002402"/>
    </source>
</evidence>
<feature type="compositionally biased region" description="Pro residues" evidence="1">
    <location>
        <begin position="67"/>
        <end position="81"/>
    </location>
</feature>
<gene>
    <name evidence="2" type="ordered locus">MXAN_6537</name>
</gene>
<accession>Q1CY64</accession>
<dbReference type="Proteomes" id="UP000002402">
    <property type="component" value="Chromosome"/>
</dbReference>
<dbReference type="EnsemblBacteria" id="ABF91370">
    <property type="protein sequence ID" value="ABF91370"/>
    <property type="gene ID" value="MXAN_6537"/>
</dbReference>
<keyword evidence="3" id="KW-1185">Reference proteome</keyword>
<feature type="region of interest" description="Disordered" evidence="1">
    <location>
        <begin position="1"/>
        <end position="35"/>
    </location>
</feature>
<dbReference type="AlphaFoldDB" id="Q1CY64"/>
<feature type="region of interest" description="Disordered" evidence="1">
    <location>
        <begin position="62"/>
        <end position="100"/>
    </location>
</feature>
<sequence length="360" mass="39300">MKSRGDARGQPRPSARGIHACGAGTRTKRIGAPCGPPRMRAMRTLISSLVCLLMAACAHAPASAPESAPPAEAPAATPPAEAPATPTPAAGLPHMEPPAAPMPGWMQVRKADALSREEKFAEALALYEEALDAGNRDPNAAYSAACSAARLGRKDVALRRLSQSVELGFRDVGWLMQDSDLEPLREEPVYLAQVERITTLPDPHPTSSSELKTLFVEDQSDRQRPLDGVDAWKRVAERDAQRRERVKALLAEGALKEGADFLSAGFIFQHGNTPEDYAMARQMGAEAAKRGHPRGLWLAAAAWDRWLMNANLPQRFGTQYRFNPESKEMTLHPVDPNVTDEERARWGFPPLAEIPTVLQR</sequence>
<dbReference type="HOGENOM" id="CLU_769086_0_0_7"/>
<dbReference type="SUPFAM" id="SSF48452">
    <property type="entry name" value="TPR-like"/>
    <property type="match status" value="1"/>
</dbReference>
<dbReference type="NCBIfam" id="NF047558">
    <property type="entry name" value="TPR_END_plus"/>
    <property type="match status" value="1"/>
</dbReference>
<dbReference type="eggNOG" id="COG0457">
    <property type="taxonomic scope" value="Bacteria"/>
</dbReference>
<reference evidence="2 3" key="1">
    <citation type="journal article" date="2006" name="Proc. Natl. Acad. Sci. U.S.A.">
        <title>Evolution of sensory complexity recorded in a myxobacterial genome.</title>
        <authorList>
            <person name="Goldman B.S."/>
            <person name="Nierman W.C."/>
            <person name="Kaiser D."/>
            <person name="Slater S.C."/>
            <person name="Durkin A.S."/>
            <person name="Eisen J.A."/>
            <person name="Ronning C.M."/>
            <person name="Barbazuk W.B."/>
            <person name="Blanchard M."/>
            <person name="Field C."/>
            <person name="Halling C."/>
            <person name="Hinkle G."/>
            <person name="Iartchuk O."/>
            <person name="Kim H.S."/>
            <person name="Mackenzie C."/>
            <person name="Madupu R."/>
            <person name="Miller N."/>
            <person name="Shvartsbeyn A."/>
            <person name="Sullivan S.A."/>
            <person name="Vaudin M."/>
            <person name="Wiegand R."/>
            <person name="Kaplan H.B."/>
        </authorList>
    </citation>
    <scope>NUCLEOTIDE SEQUENCE [LARGE SCALE GENOMIC DNA]</scope>
    <source>
        <strain evidence="3">DK1622</strain>
    </source>
</reference>